<organism evidence="2 3">
    <name type="scientific">Mesorhizobium alhagi CCNWXJ12-2</name>
    <dbReference type="NCBI Taxonomy" id="1107882"/>
    <lineage>
        <taxon>Bacteria</taxon>
        <taxon>Pseudomonadati</taxon>
        <taxon>Pseudomonadota</taxon>
        <taxon>Alphaproteobacteria</taxon>
        <taxon>Hyphomicrobiales</taxon>
        <taxon>Phyllobacteriaceae</taxon>
        <taxon>Allomesorhizobium</taxon>
    </lineage>
</organism>
<dbReference type="PATRIC" id="fig|1107882.3.peg.6029"/>
<dbReference type="OrthoDB" id="8279879at2"/>
<evidence type="ECO:0000313" key="3">
    <source>
        <dbReference type="Proteomes" id="UP000003250"/>
    </source>
</evidence>
<evidence type="ECO:0000259" key="1">
    <source>
        <dbReference type="Pfam" id="PF09361"/>
    </source>
</evidence>
<accession>H0I196</accession>
<protein>
    <recommendedName>
        <fullName evidence="1">Phasin domain-containing protein</fullName>
    </recommendedName>
</protein>
<evidence type="ECO:0000313" key="2">
    <source>
        <dbReference type="EMBL" id="EHK53258.1"/>
    </source>
</evidence>
<dbReference type="InterPro" id="IPR018968">
    <property type="entry name" value="Phasin"/>
</dbReference>
<name>H0I196_9HYPH</name>
<dbReference type="Pfam" id="PF09361">
    <property type="entry name" value="Phasin_2"/>
    <property type="match status" value="1"/>
</dbReference>
<reference evidence="2 3" key="1">
    <citation type="journal article" date="2012" name="J. Bacteriol.">
        <title>Draft Genome Sequence of Mesorhizobium alhagi CCNWXJ12-2T, a Novel Salt-Resistant Species Isolated from the Desert of Northwestern China.</title>
        <authorList>
            <person name="Zhou M."/>
            <person name="Chen W."/>
            <person name="Chen H."/>
            <person name="Wei G."/>
        </authorList>
    </citation>
    <scope>NUCLEOTIDE SEQUENCE [LARGE SCALE GENOMIC DNA]</scope>
    <source>
        <strain evidence="2 3">CCNWXJ12-2</strain>
    </source>
</reference>
<dbReference type="Proteomes" id="UP000003250">
    <property type="component" value="Unassembled WGS sequence"/>
</dbReference>
<feature type="domain" description="Phasin" evidence="1">
    <location>
        <begin position="17"/>
        <end position="110"/>
    </location>
</feature>
<keyword evidence="3" id="KW-1185">Reference proteome</keyword>
<dbReference type="EMBL" id="AHAM01000278">
    <property type="protein sequence ID" value="EHK53258.1"/>
    <property type="molecule type" value="Genomic_DNA"/>
</dbReference>
<gene>
    <name evidence="2" type="ORF">MAXJ12_31167</name>
</gene>
<dbReference type="RefSeq" id="WP_008839803.1">
    <property type="nucleotide sequence ID" value="NZ_AHAM01000278.1"/>
</dbReference>
<dbReference type="AlphaFoldDB" id="H0I196"/>
<proteinExistence type="predicted"/>
<sequence>MLNLTKQSPVAMLSLPMMATGHNPFFAATRFQANAFKGMMRYQIETLSFLTHRYEQDVKLADDLLASDEFNDAFDVLGNFMQNATSDYAAEAGKIATIGAKLASETAKRLRKEAEATIEAIAARTVA</sequence>